<dbReference type="RefSeq" id="WP_089904483.1">
    <property type="nucleotide sequence ID" value="NZ_FOCI01000019.1"/>
</dbReference>
<dbReference type="AlphaFoldDB" id="A0A1H8H5H8"/>
<proteinExistence type="predicted"/>
<protein>
    <submittedName>
        <fullName evidence="2">Polysaccharide pyruvyl transferase family protein WcaK</fullName>
    </submittedName>
</protein>
<evidence type="ECO:0000313" key="3">
    <source>
        <dbReference type="Proteomes" id="UP000199585"/>
    </source>
</evidence>
<dbReference type="PANTHER" id="PTHR36836:SF1">
    <property type="entry name" value="COLANIC ACID BIOSYNTHESIS PROTEIN WCAK"/>
    <property type="match status" value="1"/>
</dbReference>
<dbReference type="EMBL" id="FOCI01000019">
    <property type="protein sequence ID" value="SEN51270.1"/>
    <property type="molecule type" value="Genomic_DNA"/>
</dbReference>
<dbReference type="GO" id="GO:0016740">
    <property type="term" value="F:transferase activity"/>
    <property type="evidence" value="ECO:0007669"/>
    <property type="project" value="UniProtKB-KW"/>
</dbReference>
<gene>
    <name evidence="2" type="ORF">SAMN04488003_11935</name>
</gene>
<organism evidence="2 3">
    <name type="scientific">Loktanella fryxellensis</name>
    <dbReference type="NCBI Taxonomy" id="245187"/>
    <lineage>
        <taxon>Bacteria</taxon>
        <taxon>Pseudomonadati</taxon>
        <taxon>Pseudomonadota</taxon>
        <taxon>Alphaproteobacteria</taxon>
        <taxon>Rhodobacterales</taxon>
        <taxon>Roseobacteraceae</taxon>
        <taxon>Loktanella</taxon>
    </lineage>
</organism>
<reference evidence="2 3" key="1">
    <citation type="submission" date="2016-10" db="EMBL/GenBank/DDBJ databases">
        <authorList>
            <person name="de Groot N.N."/>
        </authorList>
    </citation>
    <scope>NUCLEOTIDE SEQUENCE [LARGE SCALE GENOMIC DNA]</scope>
    <source>
        <strain evidence="2 3">DSM 16213</strain>
    </source>
</reference>
<keyword evidence="2" id="KW-0808">Transferase</keyword>
<accession>A0A1H8H5H8</accession>
<dbReference type="OrthoDB" id="7494773at2"/>
<dbReference type="InterPro" id="IPR007345">
    <property type="entry name" value="Polysacch_pyruvyl_Trfase"/>
</dbReference>
<dbReference type="PANTHER" id="PTHR36836">
    <property type="entry name" value="COLANIC ACID BIOSYNTHESIS PROTEIN WCAK"/>
    <property type="match status" value="1"/>
</dbReference>
<name>A0A1H8H5H8_9RHOB</name>
<evidence type="ECO:0000259" key="1">
    <source>
        <dbReference type="Pfam" id="PF04230"/>
    </source>
</evidence>
<evidence type="ECO:0000313" key="2">
    <source>
        <dbReference type="EMBL" id="SEN51270.1"/>
    </source>
</evidence>
<dbReference type="Proteomes" id="UP000199585">
    <property type="component" value="Unassembled WGS sequence"/>
</dbReference>
<sequence length="380" mass="40702">MKNIVICSGDLVNVGDLALLLSCVSSLRQIPGLHHARISSYNWNSPTSAVRAVLDANDIHVLNGKTLSSFANLGPETAIIWGGGQLIRDNSSVASLVALGLLSQAVRLSGGLIAVMGCGIGPIGPLRQTLYRWMLKGAAMVALRDETSLARALRLVDPRVCVRTADLIFGNTTLQQALSHTQARRRIVIASCMDTTEDRCIDVAQIHDIVAEAGQIFDLHEVTFCSHDGRADMDPVVHCDYMAQAEMPEDAADHVAPGTVAQAVTLYRTAGLVVTNRMHAALFGLMAGSRVIVLDDGNAKMQDIARMLRLTTLPSDCRDKATISAALQAADARQNHPDAGAWFAAVQQQSELNFTILATVLAPSTALGRQRLRGRLSQPS</sequence>
<feature type="domain" description="Polysaccharide pyruvyl transferase" evidence="1">
    <location>
        <begin position="13"/>
        <end position="295"/>
    </location>
</feature>
<dbReference type="Pfam" id="PF04230">
    <property type="entry name" value="PS_pyruv_trans"/>
    <property type="match status" value="1"/>
</dbReference>
<dbReference type="STRING" id="245187.SAMN04488003_11935"/>
<keyword evidence="3" id="KW-1185">Reference proteome</keyword>